<evidence type="ECO:0000256" key="3">
    <source>
        <dbReference type="HAMAP-Rule" id="MF_01113"/>
    </source>
</evidence>
<feature type="site" description="Substrate discrimination" evidence="3">
    <location>
        <position position="14"/>
    </location>
</feature>
<dbReference type="Pfam" id="PF11798">
    <property type="entry name" value="IMS_HHH"/>
    <property type="match status" value="1"/>
</dbReference>
<evidence type="ECO:0000313" key="6">
    <source>
        <dbReference type="Proteomes" id="UP001239167"/>
    </source>
</evidence>
<dbReference type="NCBIfam" id="NF010731">
    <property type="entry name" value="PRK14133.1"/>
    <property type="match status" value="1"/>
</dbReference>
<feature type="domain" description="UmuC" evidence="4">
    <location>
        <begin position="5"/>
        <end position="185"/>
    </location>
</feature>
<dbReference type="InterPro" id="IPR024728">
    <property type="entry name" value="PolY_HhH_motif"/>
</dbReference>
<dbReference type="CDD" id="cd03586">
    <property type="entry name" value="PolY_Pol_IV_kappa"/>
    <property type="match status" value="1"/>
</dbReference>
<keyword evidence="3" id="KW-0238">DNA-binding</keyword>
<feature type="binding site" evidence="3">
    <location>
        <position position="9"/>
    </location>
    <ligand>
        <name>Mg(2+)</name>
        <dbReference type="ChEBI" id="CHEBI:18420"/>
    </ligand>
</feature>
<keyword evidence="3" id="KW-0227">DNA damage</keyword>
<dbReference type="SUPFAM" id="SSF56672">
    <property type="entry name" value="DNA/RNA polymerases"/>
    <property type="match status" value="1"/>
</dbReference>
<evidence type="ECO:0000256" key="1">
    <source>
        <dbReference type="ARBA" id="ARBA00010945"/>
    </source>
</evidence>
<keyword evidence="3" id="KW-0239">DNA-directed DNA polymerase</keyword>
<keyword evidence="3" id="KW-0460">Magnesium</keyword>
<feature type="active site" evidence="3">
    <location>
        <position position="104"/>
    </location>
</feature>
<sequence>MKRRVMHVDMDAFFASVEQADNPELQGKPIIVGGIGRRGVVCTASYEARGYGVHSAMSGMKARQLCPQGIFLPVRHERYREISDMIFTVFAEFSPLIEPLSIDEAFLDMTGMEKLYSTPQEYASKLKKRILAKTGIHASIGIAPNKFLAKLASDLQKPDGLVIVEEGQVKQFLANLPIGKLWGVGEKTAYRLQSAGYHKIGDIAAADRTALKRMLGEKSAVHLWEMANGIDERKVECRHDVKSVGNEETYEDDIQGPEVVEKHFLAFAETVGWRLRKKGLKAKTVSIKVRTDSFVTYTKSCTLPEGTNFDEKLYEAAVNLFRALKFHGKIRLLGLTGSNFAPIEEQSLFSCDEKQKNLYRTIDDIKAKFGTAAITKAQLLKKNDGAAK</sequence>
<dbReference type="InterPro" id="IPR043128">
    <property type="entry name" value="Rev_trsase/Diguanyl_cyclase"/>
</dbReference>
<dbReference type="SUPFAM" id="SSF100879">
    <property type="entry name" value="Lesion bypass DNA polymerase (Y-family), little finger domain"/>
    <property type="match status" value="1"/>
</dbReference>
<comment type="subcellular location">
    <subcellularLocation>
        <location evidence="3">Cytoplasm</location>
    </subcellularLocation>
</comment>
<comment type="catalytic activity">
    <reaction evidence="3">
        <text>DNA(n) + a 2'-deoxyribonucleoside 5'-triphosphate = DNA(n+1) + diphosphate</text>
        <dbReference type="Rhea" id="RHEA:22508"/>
        <dbReference type="Rhea" id="RHEA-COMP:17339"/>
        <dbReference type="Rhea" id="RHEA-COMP:17340"/>
        <dbReference type="ChEBI" id="CHEBI:33019"/>
        <dbReference type="ChEBI" id="CHEBI:61560"/>
        <dbReference type="ChEBI" id="CHEBI:173112"/>
        <dbReference type="EC" id="2.7.7.7"/>
    </reaction>
</comment>
<dbReference type="GO" id="GO:0003887">
    <property type="term" value="F:DNA-directed DNA polymerase activity"/>
    <property type="evidence" value="ECO:0007669"/>
    <property type="project" value="UniProtKB-EC"/>
</dbReference>
<keyword evidence="3" id="KW-0234">DNA repair</keyword>
<dbReference type="InterPro" id="IPR022880">
    <property type="entry name" value="DNApol_IV"/>
</dbReference>
<dbReference type="NCBIfam" id="NF002882">
    <property type="entry name" value="PRK03348.1"/>
    <property type="match status" value="1"/>
</dbReference>
<keyword evidence="2 3" id="KW-0515">Mutator protein</keyword>
<dbReference type="InterPro" id="IPR017961">
    <property type="entry name" value="DNA_pol_Y-fam_little_finger"/>
</dbReference>
<comment type="caution">
    <text evidence="5">The sequence shown here is derived from an EMBL/GenBank/DDBJ whole genome shotgun (WGS) entry which is preliminary data.</text>
</comment>
<comment type="subunit">
    <text evidence="3">Monomer.</text>
</comment>
<dbReference type="PANTHER" id="PTHR11076:SF33">
    <property type="entry name" value="DNA POLYMERASE KAPPA"/>
    <property type="match status" value="1"/>
</dbReference>
<dbReference type="InterPro" id="IPR043502">
    <property type="entry name" value="DNA/RNA_pol_sf"/>
</dbReference>
<dbReference type="RefSeq" id="WP_196603990.1">
    <property type="nucleotide sequence ID" value="NZ_CP116940.1"/>
</dbReference>
<evidence type="ECO:0000313" key="5">
    <source>
        <dbReference type="EMBL" id="MDQ0203861.1"/>
    </source>
</evidence>
<gene>
    <name evidence="3" type="primary">dinB</name>
    <name evidence="5" type="ORF">J2S01_001580</name>
</gene>
<dbReference type="Gene3D" id="1.10.150.20">
    <property type="entry name" value="5' to 3' exonuclease, C-terminal subdomain"/>
    <property type="match status" value="1"/>
</dbReference>
<dbReference type="Pfam" id="PF00817">
    <property type="entry name" value="IMS"/>
    <property type="match status" value="1"/>
</dbReference>
<feature type="binding site" evidence="3">
    <location>
        <position position="103"/>
    </location>
    <ligand>
        <name>Mg(2+)</name>
        <dbReference type="ChEBI" id="CHEBI:18420"/>
    </ligand>
</feature>
<dbReference type="Gene3D" id="3.40.1170.60">
    <property type="match status" value="1"/>
</dbReference>
<dbReference type="EC" id="2.7.7.7" evidence="3"/>
<reference evidence="5 6" key="1">
    <citation type="submission" date="2023-07" db="EMBL/GenBank/DDBJ databases">
        <title>Genomic Encyclopedia of Type Strains, Phase IV (KMG-IV): sequencing the most valuable type-strain genomes for metagenomic binning, comparative biology and taxonomic classification.</title>
        <authorList>
            <person name="Goeker M."/>
        </authorList>
    </citation>
    <scope>NUCLEOTIDE SEQUENCE [LARGE SCALE GENOMIC DNA]</scope>
    <source>
        <strain evidence="5 6">DSM 16980</strain>
    </source>
</reference>
<dbReference type="HAMAP" id="MF_01113">
    <property type="entry name" value="DNApol_IV"/>
    <property type="match status" value="1"/>
</dbReference>
<dbReference type="EMBL" id="JAUSUE010000010">
    <property type="protein sequence ID" value="MDQ0203861.1"/>
    <property type="molecule type" value="Genomic_DNA"/>
</dbReference>
<dbReference type="InterPro" id="IPR001126">
    <property type="entry name" value="UmuC"/>
</dbReference>
<protein>
    <recommendedName>
        <fullName evidence="3">DNA polymerase IV</fullName>
        <shortName evidence="3">Pol IV</shortName>
        <ecNumber evidence="3">2.7.7.7</ecNumber>
    </recommendedName>
</protein>
<evidence type="ECO:0000259" key="4">
    <source>
        <dbReference type="PROSITE" id="PS50173"/>
    </source>
</evidence>
<evidence type="ECO:0000256" key="2">
    <source>
        <dbReference type="ARBA" id="ARBA00022457"/>
    </source>
</evidence>
<dbReference type="PANTHER" id="PTHR11076">
    <property type="entry name" value="DNA REPAIR POLYMERASE UMUC / TRANSFERASE FAMILY MEMBER"/>
    <property type="match status" value="1"/>
</dbReference>
<name>A0ABT9Y825_9FIRM</name>
<keyword evidence="3 5" id="KW-0808">Transferase</keyword>
<dbReference type="Pfam" id="PF11799">
    <property type="entry name" value="IMS_C"/>
    <property type="match status" value="1"/>
</dbReference>
<keyword evidence="3" id="KW-0479">Metal-binding</keyword>
<comment type="function">
    <text evidence="3">Poorly processive, error-prone DNA polymerase involved in untargeted mutagenesis. Copies undamaged DNA at stalled replication forks, which arise in vivo from mismatched or misaligned primer ends. These misaligned primers can be extended by PolIV. Exhibits no 3'-5' exonuclease (proofreading) activity. May be involved in translesional synthesis, in conjunction with the beta clamp from PolIII.</text>
</comment>
<comment type="cofactor">
    <cofactor evidence="3">
        <name>Mg(2+)</name>
        <dbReference type="ChEBI" id="CHEBI:18420"/>
    </cofactor>
    <text evidence="3">Binds 2 magnesium ions per subunit.</text>
</comment>
<keyword evidence="3" id="KW-0235">DNA replication</keyword>
<keyword evidence="3 5" id="KW-0548">Nucleotidyltransferase</keyword>
<keyword evidence="3" id="KW-0963">Cytoplasm</keyword>
<organism evidence="5 6">
    <name type="scientific">Pectinatus haikarae</name>
    <dbReference type="NCBI Taxonomy" id="349096"/>
    <lineage>
        <taxon>Bacteria</taxon>
        <taxon>Bacillati</taxon>
        <taxon>Bacillota</taxon>
        <taxon>Negativicutes</taxon>
        <taxon>Selenomonadales</taxon>
        <taxon>Selenomonadaceae</taxon>
        <taxon>Pectinatus</taxon>
    </lineage>
</organism>
<comment type="similarity">
    <text evidence="1 3">Belongs to the DNA polymerase type-Y family.</text>
</comment>
<dbReference type="PROSITE" id="PS50173">
    <property type="entry name" value="UMUC"/>
    <property type="match status" value="1"/>
</dbReference>
<dbReference type="Proteomes" id="UP001239167">
    <property type="component" value="Unassembled WGS sequence"/>
</dbReference>
<accession>A0ABT9Y825</accession>
<dbReference type="InterPro" id="IPR036775">
    <property type="entry name" value="DNA_pol_Y-fam_lit_finger_sf"/>
</dbReference>
<proteinExistence type="inferred from homology"/>
<dbReference type="InterPro" id="IPR050116">
    <property type="entry name" value="DNA_polymerase-Y"/>
</dbReference>
<keyword evidence="6" id="KW-1185">Reference proteome</keyword>
<dbReference type="Gene3D" id="3.30.70.270">
    <property type="match status" value="1"/>
</dbReference>
<dbReference type="NCBIfam" id="NF002677">
    <property type="entry name" value="PRK02406.1"/>
    <property type="match status" value="1"/>
</dbReference>
<dbReference type="Gene3D" id="3.30.1490.100">
    <property type="entry name" value="DNA polymerase, Y-family, little finger domain"/>
    <property type="match status" value="1"/>
</dbReference>